<evidence type="ECO:0000313" key="2">
    <source>
        <dbReference type="EMBL" id="EDW37344.1"/>
    </source>
</evidence>
<evidence type="ECO:0000259" key="1">
    <source>
        <dbReference type="Pfam" id="PF08336"/>
    </source>
</evidence>
<keyword evidence="3" id="KW-1185">Reference proteome</keyword>
<dbReference type="HOGENOM" id="CLU_167787_0_0_1"/>
<dbReference type="GO" id="GO:0005783">
    <property type="term" value="C:endoplasmic reticulum"/>
    <property type="evidence" value="ECO:0007669"/>
    <property type="project" value="InterPro"/>
</dbReference>
<dbReference type="GO" id="GO:0004656">
    <property type="term" value="F:procollagen-proline 4-dioxygenase activity"/>
    <property type="evidence" value="ECO:0007669"/>
    <property type="project" value="InterPro"/>
</dbReference>
<gene>
    <name evidence="2" type="primary">Dper\GL20516</name>
    <name evidence="2" type="ORF">Dper_GL20516</name>
</gene>
<reference evidence="2 3" key="1">
    <citation type="journal article" date="2007" name="Nature">
        <title>Evolution of genes and genomes on the Drosophila phylogeny.</title>
        <authorList>
            <consortium name="Drosophila 12 Genomes Consortium"/>
            <person name="Clark A.G."/>
            <person name="Eisen M.B."/>
            <person name="Smith D.R."/>
            <person name="Bergman C.M."/>
            <person name="Oliver B."/>
            <person name="Markow T.A."/>
            <person name="Kaufman T.C."/>
            <person name="Kellis M."/>
            <person name="Gelbart W."/>
            <person name="Iyer V.N."/>
            <person name="Pollard D.A."/>
            <person name="Sackton T.B."/>
            <person name="Larracuente A.M."/>
            <person name="Singh N.D."/>
            <person name="Abad J.P."/>
            <person name="Abt D.N."/>
            <person name="Adryan B."/>
            <person name="Aguade M."/>
            <person name="Akashi H."/>
            <person name="Anderson W.W."/>
            <person name="Aquadro C.F."/>
            <person name="Ardell D.H."/>
            <person name="Arguello R."/>
            <person name="Artieri C.G."/>
            <person name="Barbash D.A."/>
            <person name="Barker D."/>
            <person name="Barsanti P."/>
            <person name="Batterham P."/>
            <person name="Batzoglou S."/>
            <person name="Begun D."/>
            <person name="Bhutkar A."/>
            <person name="Blanco E."/>
            <person name="Bosak S.A."/>
            <person name="Bradley R.K."/>
            <person name="Brand A.D."/>
            <person name="Brent M.R."/>
            <person name="Brooks A.N."/>
            <person name="Brown R.H."/>
            <person name="Butlin R.K."/>
            <person name="Caggese C."/>
            <person name="Calvi B.R."/>
            <person name="Bernardo de Carvalho A."/>
            <person name="Caspi A."/>
            <person name="Castrezana S."/>
            <person name="Celniker S.E."/>
            <person name="Chang J.L."/>
            <person name="Chapple C."/>
            <person name="Chatterji S."/>
            <person name="Chinwalla A."/>
            <person name="Civetta A."/>
            <person name="Clifton S.W."/>
            <person name="Comeron J.M."/>
            <person name="Costello J.C."/>
            <person name="Coyne J.A."/>
            <person name="Daub J."/>
            <person name="David R.G."/>
            <person name="Delcher A.L."/>
            <person name="Delehaunty K."/>
            <person name="Do C.B."/>
            <person name="Ebling H."/>
            <person name="Edwards K."/>
            <person name="Eickbush T."/>
            <person name="Evans J.D."/>
            <person name="Filipski A."/>
            <person name="Findeiss S."/>
            <person name="Freyhult E."/>
            <person name="Fulton L."/>
            <person name="Fulton R."/>
            <person name="Garcia A.C."/>
            <person name="Gardiner A."/>
            <person name="Garfield D.A."/>
            <person name="Garvin B.E."/>
            <person name="Gibson G."/>
            <person name="Gilbert D."/>
            <person name="Gnerre S."/>
            <person name="Godfrey J."/>
            <person name="Good R."/>
            <person name="Gotea V."/>
            <person name="Gravely B."/>
            <person name="Greenberg A.J."/>
            <person name="Griffiths-Jones S."/>
            <person name="Gross S."/>
            <person name="Guigo R."/>
            <person name="Gustafson E.A."/>
            <person name="Haerty W."/>
            <person name="Hahn M.W."/>
            <person name="Halligan D.L."/>
            <person name="Halpern A.L."/>
            <person name="Halter G.M."/>
            <person name="Han M.V."/>
            <person name="Heger A."/>
            <person name="Hillier L."/>
            <person name="Hinrichs A.S."/>
            <person name="Holmes I."/>
            <person name="Hoskins R.A."/>
            <person name="Hubisz M.J."/>
            <person name="Hultmark D."/>
            <person name="Huntley M.A."/>
            <person name="Jaffe D.B."/>
            <person name="Jagadeeshan S."/>
            <person name="Jeck W.R."/>
            <person name="Johnson J."/>
            <person name="Jones C.D."/>
            <person name="Jordan W.C."/>
            <person name="Karpen G.H."/>
            <person name="Kataoka E."/>
            <person name="Keightley P.D."/>
            <person name="Kheradpour P."/>
            <person name="Kirkness E.F."/>
            <person name="Koerich L.B."/>
            <person name="Kristiansen K."/>
            <person name="Kudrna D."/>
            <person name="Kulathinal R.J."/>
            <person name="Kumar S."/>
            <person name="Kwok R."/>
            <person name="Lander E."/>
            <person name="Langley C.H."/>
            <person name="Lapoint R."/>
            <person name="Lazzaro B.P."/>
            <person name="Lee S.J."/>
            <person name="Levesque L."/>
            <person name="Li R."/>
            <person name="Lin C.F."/>
            <person name="Lin M.F."/>
            <person name="Lindblad-Toh K."/>
            <person name="Llopart A."/>
            <person name="Long M."/>
            <person name="Low L."/>
            <person name="Lozovsky E."/>
            <person name="Lu J."/>
            <person name="Luo M."/>
            <person name="Machado C.A."/>
            <person name="Makalowski W."/>
            <person name="Marzo M."/>
            <person name="Matsuda M."/>
            <person name="Matzkin L."/>
            <person name="McAllister B."/>
            <person name="McBride C.S."/>
            <person name="McKernan B."/>
            <person name="McKernan K."/>
            <person name="Mendez-Lago M."/>
            <person name="Minx P."/>
            <person name="Mollenhauer M.U."/>
            <person name="Montooth K."/>
            <person name="Mount S.M."/>
            <person name="Mu X."/>
            <person name="Myers E."/>
            <person name="Negre B."/>
            <person name="Newfeld S."/>
            <person name="Nielsen R."/>
            <person name="Noor M.A."/>
            <person name="O'Grady P."/>
            <person name="Pachter L."/>
            <person name="Papaceit M."/>
            <person name="Parisi M.J."/>
            <person name="Parisi M."/>
            <person name="Parts L."/>
            <person name="Pedersen J.S."/>
            <person name="Pesole G."/>
            <person name="Phillippy A.M."/>
            <person name="Ponting C.P."/>
            <person name="Pop M."/>
            <person name="Porcelli D."/>
            <person name="Powell J.R."/>
            <person name="Prohaska S."/>
            <person name="Pruitt K."/>
            <person name="Puig M."/>
            <person name="Quesneville H."/>
            <person name="Ram K.R."/>
            <person name="Rand D."/>
            <person name="Rasmussen M.D."/>
            <person name="Reed L.K."/>
            <person name="Reenan R."/>
            <person name="Reily A."/>
            <person name="Remington K.A."/>
            <person name="Rieger T.T."/>
            <person name="Ritchie M.G."/>
            <person name="Robin C."/>
            <person name="Rogers Y.H."/>
            <person name="Rohde C."/>
            <person name="Rozas J."/>
            <person name="Rubenfield M.J."/>
            <person name="Ruiz A."/>
            <person name="Russo S."/>
            <person name="Salzberg S.L."/>
            <person name="Sanchez-Gracia A."/>
            <person name="Saranga D.J."/>
            <person name="Sato H."/>
            <person name="Schaeffer S.W."/>
            <person name="Schatz M.C."/>
            <person name="Schlenke T."/>
            <person name="Schwartz R."/>
            <person name="Segarra C."/>
            <person name="Singh R.S."/>
            <person name="Sirot L."/>
            <person name="Sirota M."/>
            <person name="Sisneros N.B."/>
            <person name="Smith C.D."/>
            <person name="Smith T.F."/>
            <person name="Spieth J."/>
            <person name="Stage D.E."/>
            <person name="Stark A."/>
            <person name="Stephan W."/>
            <person name="Strausberg R.L."/>
            <person name="Strempel S."/>
            <person name="Sturgill D."/>
            <person name="Sutton G."/>
            <person name="Sutton G.G."/>
            <person name="Tao W."/>
            <person name="Teichmann S."/>
            <person name="Tobari Y.N."/>
            <person name="Tomimura Y."/>
            <person name="Tsolas J.M."/>
            <person name="Valente V.L."/>
            <person name="Venter E."/>
            <person name="Venter J.C."/>
            <person name="Vicario S."/>
            <person name="Vieira F.G."/>
            <person name="Vilella A.J."/>
            <person name="Villasante A."/>
            <person name="Walenz B."/>
            <person name="Wang J."/>
            <person name="Wasserman M."/>
            <person name="Watts T."/>
            <person name="Wilson D."/>
            <person name="Wilson R.K."/>
            <person name="Wing R.A."/>
            <person name="Wolfner M.F."/>
            <person name="Wong A."/>
            <person name="Wong G.K."/>
            <person name="Wu C.I."/>
            <person name="Wu G."/>
            <person name="Yamamoto D."/>
            <person name="Yang H.P."/>
            <person name="Yang S.P."/>
            <person name="Yorke J.A."/>
            <person name="Yoshida K."/>
            <person name="Zdobnov E."/>
            <person name="Zhang P."/>
            <person name="Zhang Y."/>
            <person name="Zimin A.V."/>
            <person name="Baldwin J."/>
            <person name="Abdouelleil A."/>
            <person name="Abdulkadir J."/>
            <person name="Abebe A."/>
            <person name="Abera B."/>
            <person name="Abreu J."/>
            <person name="Acer S.C."/>
            <person name="Aftuck L."/>
            <person name="Alexander A."/>
            <person name="An P."/>
            <person name="Anderson E."/>
            <person name="Anderson S."/>
            <person name="Arachi H."/>
            <person name="Azer M."/>
            <person name="Bachantsang P."/>
            <person name="Barry A."/>
            <person name="Bayul T."/>
            <person name="Berlin A."/>
            <person name="Bessette D."/>
            <person name="Bloom T."/>
            <person name="Blye J."/>
            <person name="Boguslavskiy L."/>
            <person name="Bonnet C."/>
            <person name="Boukhgalter B."/>
            <person name="Bourzgui I."/>
            <person name="Brown A."/>
            <person name="Cahill P."/>
            <person name="Channer S."/>
            <person name="Cheshatsang Y."/>
            <person name="Chuda L."/>
            <person name="Citroen M."/>
            <person name="Collymore A."/>
            <person name="Cooke P."/>
            <person name="Costello M."/>
            <person name="D'Aco K."/>
            <person name="Daza R."/>
            <person name="De Haan G."/>
            <person name="DeGray S."/>
            <person name="DeMaso C."/>
            <person name="Dhargay N."/>
            <person name="Dooley K."/>
            <person name="Dooley E."/>
            <person name="Doricent M."/>
            <person name="Dorje P."/>
            <person name="Dorjee K."/>
            <person name="Dupes A."/>
            <person name="Elong R."/>
            <person name="Falk J."/>
            <person name="Farina A."/>
            <person name="Faro S."/>
            <person name="Ferguson D."/>
            <person name="Fisher S."/>
            <person name="Foley C.D."/>
            <person name="Franke A."/>
            <person name="Friedrich D."/>
            <person name="Gadbois L."/>
            <person name="Gearin G."/>
            <person name="Gearin C.R."/>
            <person name="Giannoukos G."/>
            <person name="Goode T."/>
            <person name="Graham J."/>
            <person name="Grandbois E."/>
            <person name="Grewal S."/>
            <person name="Gyaltsen K."/>
            <person name="Hafez N."/>
            <person name="Hagos B."/>
            <person name="Hall J."/>
            <person name="Henson C."/>
            <person name="Hollinger A."/>
            <person name="Honan T."/>
            <person name="Huard M.D."/>
            <person name="Hughes L."/>
            <person name="Hurhula B."/>
            <person name="Husby M.E."/>
            <person name="Kamat A."/>
            <person name="Kanga B."/>
            <person name="Kashin S."/>
            <person name="Khazanovich D."/>
            <person name="Kisner P."/>
            <person name="Lance K."/>
            <person name="Lara M."/>
            <person name="Lee W."/>
            <person name="Lennon N."/>
            <person name="Letendre F."/>
            <person name="LeVine R."/>
            <person name="Lipovsky A."/>
            <person name="Liu X."/>
            <person name="Liu J."/>
            <person name="Liu S."/>
            <person name="Lokyitsang T."/>
            <person name="Lokyitsang Y."/>
            <person name="Lubonja R."/>
            <person name="Lui A."/>
            <person name="MacDonald P."/>
            <person name="Magnisalis V."/>
            <person name="Maru K."/>
            <person name="Matthews C."/>
            <person name="McCusker W."/>
            <person name="McDonough S."/>
            <person name="Mehta T."/>
            <person name="Meldrim J."/>
            <person name="Meneus L."/>
            <person name="Mihai O."/>
            <person name="Mihalev A."/>
            <person name="Mihova T."/>
            <person name="Mittelman R."/>
            <person name="Mlenga V."/>
            <person name="Montmayeur A."/>
            <person name="Mulrain L."/>
            <person name="Navidi A."/>
            <person name="Naylor J."/>
            <person name="Negash T."/>
            <person name="Nguyen T."/>
            <person name="Nguyen N."/>
            <person name="Nicol R."/>
            <person name="Norbu C."/>
            <person name="Norbu N."/>
            <person name="Novod N."/>
            <person name="O'Neill B."/>
            <person name="Osman S."/>
            <person name="Markiewicz E."/>
            <person name="Oyono O.L."/>
            <person name="Patti C."/>
            <person name="Phunkhang P."/>
            <person name="Pierre F."/>
            <person name="Priest M."/>
            <person name="Raghuraman S."/>
            <person name="Rege F."/>
            <person name="Reyes R."/>
            <person name="Rise C."/>
            <person name="Rogov P."/>
            <person name="Ross K."/>
            <person name="Ryan E."/>
            <person name="Settipalli S."/>
            <person name="Shea T."/>
            <person name="Sherpa N."/>
            <person name="Shi L."/>
            <person name="Shih D."/>
            <person name="Sparrow T."/>
            <person name="Spaulding J."/>
            <person name="Stalker J."/>
            <person name="Stange-Thomann N."/>
            <person name="Stavropoulos S."/>
            <person name="Stone C."/>
            <person name="Strader C."/>
            <person name="Tesfaye S."/>
            <person name="Thomson T."/>
            <person name="Thoulutsang Y."/>
            <person name="Thoulutsang D."/>
            <person name="Topham K."/>
            <person name="Topping I."/>
            <person name="Tsamla T."/>
            <person name="Vassiliev H."/>
            <person name="Vo A."/>
            <person name="Wangchuk T."/>
            <person name="Wangdi T."/>
            <person name="Weiand M."/>
            <person name="Wilkinson J."/>
            <person name="Wilson A."/>
            <person name="Yadav S."/>
            <person name="Young G."/>
            <person name="Yu Q."/>
            <person name="Zembek L."/>
            <person name="Zhong D."/>
            <person name="Zimmer A."/>
            <person name="Zwirko Z."/>
            <person name="Jaffe D.B."/>
            <person name="Alvarez P."/>
            <person name="Brockman W."/>
            <person name="Butler J."/>
            <person name="Chin C."/>
            <person name="Gnerre S."/>
            <person name="Grabherr M."/>
            <person name="Kleber M."/>
            <person name="Mauceli E."/>
            <person name="MacCallum I."/>
        </authorList>
    </citation>
    <scope>NUCLEOTIDE SEQUENCE [LARGE SCALE GENOMIC DNA]</scope>
    <source>
        <strain evidence="3">MSH-3 / Tucson 14011-0111.49</strain>
    </source>
</reference>
<dbReference type="OMA" id="RIYAHEL"/>
<accession>B4GJ30</accession>
<dbReference type="eggNOG" id="KOG1591">
    <property type="taxonomic scope" value="Eukaryota"/>
</dbReference>
<dbReference type="Gene3D" id="6.10.140.1460">
    <property type="match status" value="1"/>
</dbReference>
<protein>
    <submittedName>
        <fullName evidence="2">GL20516</fullName>
    </submittedName>
</protein>
<evidence type="ECO:0000313" key="3">
    <source>
        <dbReference type="Proteomes" id="UP000008744"/>
    </source>
</evidence>
<name>B4GJ30_DROPE</name>
<organism evidence="3">
    <name type="scientific">Drosophila persimilis</name>
    <name type="common">Fruit fly</name>
    <dbReference type="NCBI Taxonomy" id="7234"/>
    <lineage>
        <taxon>Eukaryota</taxon>
        <taxon>Metazoa</taxon>
        <taxon>Ecdysozoa</taxon>
        <taxon>Arthropoda</taxon>
        <taxon>Hexapoda</taxon>
        <taxon>Insecta</taxon>
        <taxon>Pterygota</taxon>
        <taxon>Neoptera</taxon>
        <taxon>Endopterygota</taxon>
        <taxon>Diptera</taxon>
        <taxon>Brachycera</taxon>
        <taxon>Muscomorpha</taxon>
        <taxon>Ephydroidea</taxon>
        <taxon>Drosophilidae</taxon>
        <taxon>Drosophila</taxon>
        <taxon>Sophophora</taxon>
    </lineage>
</organism>
<dbReference type="PhylomeDB" id="B4GJ30"/>
<dbReference type="Pfam" id="PF08336">
    <property type="entry name" value="P4Ha_N"/>
    <property type="match status" value="1"/>
</dbReference>
<dbReference type="InterPro" id="IPR013547">
    <property type="entry name" value="P4H_N"/>
</dbReference>
<dbReference type="AlphaFoldDB" id="B4GJ30"/>
<dbReference type="EMBL" id="CH479184">
    <property type="protein sequence ID" value="EDW37344.1"/>
    <property type="molecule type" value="Genomic_DNA"/>
</dbReference>
<proteinExistence type="predicted"/>
<sequence>MEHLTSYVRSLHKKVDTLKKYLCSVAHENLDRLESRVQYVANPLNALGLLRRAHEDWPKWLSYIKDQEDVEKMDKLVAQMPNAVDMNEALMGLERIERFYDLKAFDMANGLVAGLQLE</sequence>
<dbReference type="STRING" id="7234.B4GJ30"/>
<dbReference type="OrthoDB" id="420380at2759"/>
<feature type="domain" description="Prolyl 4-hydroxylase N-terminal" evidence="1">
    <location>
        <begin position="1"/>
        <end position="114"/>
    </location>
</feature>
<dbReference type="Proteomes" id="UP000008744">
    <property type="component" value="Unassembled WGS sequence"/>
</dbReference>